<organism evidence="3 4">
    <name type="scientific">Candidatus Thermofonsia Clade 1 bacterium</name>
    <dbReference type="NCBI Taxonomy" id="2364210"/>
    <lineage>
        <taxon>Bacteria</taxon>
        <taxon>Bacillati</taxon>
        <taxon>Chloroflexota</taxon>
        <taxon>Candidatus Thermofontia</taxon>
        <taxon>Candidatus Thermofonsia Clade 1</taxon>
    </lineage>
</organism>
<gene>
    <name evidence="3" type="ORF">CUN49_06975</name>
</gene>
<dbReference type="EMBL" id="PGTM01000077">
    <property type="protein sequence ID" value="PJF36136.1"/>
    <property type="molecule type" value="Genomic_DNA"/>
</dbReference>
<keyword evidence="2" id="KW-0812">Transmembrane</keyword>
<evidence type="ECO:0000313" key="4">
    <source>
        <dbReference type="Proteomes" id="UP000229681"/>
    </source>
</evidence>
<dbReference type="AlphaFoldDB" id="A0A2M8PF12"/>
<dbReference type="Proteomes" id="UP000229681">
    <property type="component" value="Unassembled WGS sequence"/>
</dbReference>
<feature type="compositionally biased region" description="Pro residues" evidence="1">
    <location>
        <begin position="131"/>
        <end position="148"/>
    </location>
</feature>
<feature type="region of interest" description="Disordered" evidence="1">
    <location>
        <begin position="1"/>
        <end position="25"/>
    </location>
</feature>
<proteinExistence type="predicted"/>
<name>A0A2M8PF12_9CHLR</name>
<keyword evidence="2" id="KW-1133">Transmembrane helix</keyword>
<accession>A0A2M8PF12</accession>
<dbReference type="SUPFAM" id="SSF48452">
    <property type="entry name" value="TPR-like"/>
    <property type="match status" value="1"/>
</dbReference>
<evidence type="ECO:0000256" key="2">
    <source>
        <dbReference type="SAM" id="Phobius"/>
    </source>
</evidence>
<dbReference type="InterPro" id="IPR011990">
    <property type="entry name" value="TPR-like_helical_dom_sf"/>
</dbReference>
<sequence>MSDAPNLEDTQPRRVPLPPEEDDLQPSGCGNTLLLGTVALFLLFMCVAVVGLAGIAGWRDGGIMRQTQRAVALAGTLEGQLTLAANDLANQQFNLARGRCQYILEQQPFNRSAAECLSTAQAGLLATATPTPAPPTATPTAPPEPPTPTLASGTFTPEELFARGQEALRRSDWENAMSWLEALRALDGTFRRREVEDMLVTVYQALGNQYRFEGRLSEMVVVIEKALKIRALPDTDWQFTVNATKLYLSARSYLDAGNFALAAQVFATLMEIAPTYLNTRELACRAFEAAGDSANAARFCR</sequence>
<comment type="caution">
    <text evidence="3">The sequence shown here is derived from an EMBL/GenBank/DDBJ whole genome shotgun (WGS) entry which is preliminary data.</text>
</comment>
<evidence type="ECO:0000313" key="3">
    <source>
        <dbReference type="EMBL" id="PJF36136.1"/>
    </source>
</evidence>
<evidence type="ECO:0000256" key="1">
    <source>
        <dbReference type="SAM" id="MobiDB-lite"/>
    </source>
</evidence>
<feature type="region of interest" description="Disordered" evidence="1">
    <location>
        <begin position="128"/>
        <end position="154"/>
    </location>
</feature>
<dbReference type="Gene3D" id="1.25.40.10">
    <property type="entry name" value="Tetratricopeptide repeat domain"/>
    <property type="match status" value="1"/>
</dbReference>
<keyword evidence="2" id="KW-0472">Membrane</keyword>
<reference evidence="3 4" key="1">
    <citation type="submission" date="2017-11" db="EMBL/GenBank/DDBJ databases">
        <title>Evolution of Phototrophy in the Chloroflexi Phylum Driven by Horizontal Gene Transfer.</title>
        <authorList>
            <person name="Ward L.M."/>
            <person name="Hemp J."/>
            <person name="Shih P.M."/>
            <person name="Mcglynn S.E."/>
            <person name="Fischer W."/>
        </authorList>
    </citation>
    <scope>NUCLEOTIDE SEQUENCE [LARGE SCALE GENOMIC DNA]</scope>
    <source>
        <strain evidence="3">JP3_13</strain>
    </source>
</reference>
<protein>
    <submittedName>
        <fullName evidence="3">Uncharacterized protein</fullName>
    </submittedName>
</protein>
<feature type="transmembrane region" description="Helical" evidence="2">
    <location>
        <begin position="33"/>
        <end position="58"/>
    </location>
</feature>